<name>A0A8J2LZQ8_9BILA</name>
<reference evidence="1" key="1">
    <citation type="submission" date="2021-09" db="EMBL/GenBank/DDBJ databases">
        <authorList>
            <consortium name="Pathogen Informatics"/>
        </authorList>
    </citation>
    <scope>NUCLEOTIDE SEQUENCE</scope>
</reference>
<evidence type="ECO:0000313" key="2">
    <source>
        <dbReference type="Proteomes" id="UP000746747"/>
    </source>
</evidence>
<dbReference type="OrthoDB" id="44820at2759"/>
<evidence type="ECO:0000313" key="1">
    <source>
        <dbReference type="EMBL" id="CAG9536303.1"/>
    </source>
</evidence>
<dbReference type="PANTHER" id="PTHR31094:SF2">
    <property type="entry name" value="RIKEN CDNA 2310061I04 GENE"/>
    <property type="match status" value="1"/>
</dbReference>
<dbReference type="InterPro" id="IPR018790">
    <property type="entry name" value="DUF2358"/>
</dbReference>
<gene>
    <name evidence="1" type="ORF">CJOHNSTONI_LOCUS6239</name>
</gene>
<sequence length="403" mass="47121">MLWKQFVYPRSVIVCPRNCNSLVSVRTILLSYFYRRSPMYYYCRPYRRPILPFLDSARYMHDSFSKNPSTSAGLRVTNEERLPTKEQLFYVDLLTDVLKLGSCIYENSDVVVVLWRMMTIKLYHQQTDTVEGALDIHLDENGRIYKINNRPITRNDNEDASILSKLKESAKTGNGEALVTTVQMRTILRYLLHLAAPSSTYFLVSRAYNNGKGSRGPEMFQLEHVRKRIEMTAPQFFRERPDYTFYRPDVVYRDEIFHMTIMGRDKLMAYFGSISVICLFCFPHIEMEVLNILPISEDGTVRLRWRIKHISFIRSLLNPMLFKYEYRIKRLKWYDGLTVFYVGEDGLVYRVVTRRTIDDEQKSPQANRLADLAQKVGVLPKGSTAFVTNSVRNDALLAKQVPK</sequence>
<protein>
    <submittedName>
        <fullName evidence="1">Uncharacterized protein</fullName>
    </submittedName>
</protein>
<dbReference type="Proteomes" id="UP000746747">
    <property type="component" value="Unassembled WGS sequence"/>
</dbReference>
<dbReference type="AlphaFoldDB" id="A0A8J2LZQ8"/>
<dbReference type="PANTHER" id="PTHR31094">
    <property type="entry name" value="RIKEN CDNA 2310061I04 GENE"/>
    <property type="match status" value="1"/>
</dbReference>
<accession>A0A8J2LZQ8</accession>
<organism evidence="1 2">
    <name type="scientific">Cercopithifilaria johnstoni</name>
    <dbReference type="NCBI Taxonomy" id="2874296"/>
    <lineage>
        <taxon>Eukaryota</taxon>
        <taxon>Metazoa</taxon>
        <taxon>Ecdysozoa</taxon>
        <taxon>Nematoda</taxon>
        <taxon>Chromadorea</taxon>
        <taxon>Rhabditida</taxon>
        <taxon>Spirurina</taxon>
        <taxon>Spiruromorpha</taxon>
        <taxon>Filarioidea</taxon>
        <taxon>Onchocercidae</taxon>
        <taxon>Cercopithifilaria</taxon>
    </lineage>
</organism>
<dbReference type="EMBL" id="CAKAEH010001441">
    <property type="protein sequence ID" value="CAG9536303.1"/>
    <property type="molecule type" value="Genomic_DNA"/>
</dbReference>
<dbReference type="Pfam" id="PF10184">
    <property type="entry name" value="DUF2358"/>
    <property type="match status" value="1"/>
</dbReference>
<proteinExistence type="predicted"/>
<keyword evidence="2" id="KW-1185">Reference proteome</keyword>
<comment type="caution">
    <text evidence="1">The sequence shown here is derived from an EMBL/GenBank/DDBJ whole genome shotgun (WGS) entry which is preliminary data.</text>
</comment>